<sequence>MKETHDAKGLSGAKVSRRGLLLGLVNRFRGPEEAGGQVTGIAPESLQADALAASGEYAQAAASYRGILGQSPEAHDIRAKLGWCLYKAGRIVQAKVELQRVLRKAESRLASLYLGLCLTREGKLEAALKAWQNYFNPDEPEIMREINLIRARLESGQTLEPQAAADQVEAAADRSKA</sequence>
<dbReference type="EMBL" id="AOSV01000021">
    <property type="protein sequence ID" value="EMG37000.1"/>
    <property type="molecule type" value="Genomic_DNA"/>
</dbReference>
<dbReference type="PATRIC" id="fig|1262666.3.peg.2166"/>
<dbReference type="Pfam" id="PF14559">
    <property type="entry name" value="TPR_19"/>
    <property type="match status" value="1"/>
</dbReference>
<proteinExistence type="predicted"/>
<dbReference type="Proteomes" id="UP000011922">
    <property type="component" value="Unassembled WGS sequence"/>
</dbReference>
<gene>
    <name evidence="1" type="ORF">PCS_02137</name>
</gene>
<name>M5PSI8_DESAF</name>
<evidence type="ECO:0000313" key="2">
    <source>
        <dbReference type="Proteomes" id="UP000011922"/>
    </source>
</evidence>
<dbReference type="AlphaFoldDB" id="M5PSI8"/>
<protein>
    <submittedName>
        <fullName evidence="1">Tetratricopeptide repeat containing protein</fullName>
    </submittedName>
</protein>
<dbReference type="InterPro" id="IPR011990">
    <property type="entry name" value="TPR-like_helical_dom_sf"/>
</dbReference>
<organism evidence="1 2">
    <name type="scientific">Desulfocurvibacter africanus PCS</name>
    <dbReference type="NCBI Taxonomy" id="1262666"/>
    <lineage>
        <taxon>Bacteria</taxon>
        <taxon>Pseudomonadati</taxon>
        <taxon>Thermodesulfobacteriota</taxon>
        <taxon>Desulfovibrionia</taxon>
        <taxon>Desulfovibrionales</taxon>
        <taxon>Desulfovibrionaceae</taxon>
        <taxon>Desulfocurvibacter</taxon>
    </lineage>
</organism>
<accession>M5PSI8</accession>
<dbReference type="OrthoDB" id="5455794at2"/>
<dbReference type="SUPFAM" id="SSF48452">
    <property type="entry name" value="TPR-like"/>
    <property type="match status" value="1"/>
</dbReference>
<reference evidence="1 2" key="1">
    <citation type="journal article" date="2013" name="Genome Announc.">
        <title>Draft Genome Sequence for Desulfovibrio africanus Strain PCS.</title>
        <authorList>
            <person name="Brown S.D."/>
            <person name="Utturkar S.M."/>
            <person name="Arkin A.P."/>
            <person name="Deutschbauer A.M."/>
            <person name="Elias D.A."/>
            <person name="Hazen T.C."/>
            <person name="Chakraborty R."/>
        </authorList>
    </citation>
    <scope>NUCLEOTIDE SEQUENCE [LARGE SCALE GENOMIC DNA]</scope>
    <source>
        <strain evidence="1 2">PCS</strain>
    </source>
</reference>
<dbReference type="Gene3D" id="1.25.40.10">
    <property type="entry name" value="Tetratricopeptide repeat domain"/>
    <property type="match status" value="1"/>
</dbReference>
<comment type="caution">
    <text evidence="1">The sequence shown here is derived from an EMBL/GenBank/DDBJ whole genome shotgun (WGS) entry which is preliminary data.</text>
</comment>
<evidence type="ECO:0000313" key="1">
    <source>
        <dbReference type="EMBL" id="EMG37000.1"/>
    </source>
</evidence>
<dbReference type="RefSeq" id="WP_005987018.1">
    <property type="nucleotide sequence ID" value="NZ_AOSV01000021.1"/>
</dbReference>